<proteinExistence type="predicted"/>
<dbReference type="InterPro" id="IPR022385">
    <property type="entry name" value="Rhs_assc_core"/>
</dbReference>
<gene>
    <name evidence="1" type="ORF">HNR50_002557</name>
</gene>
<dbReference type="Gene3D" id="2.180.10.10">
    <property type="entry name" value="RHS repeat-associated core"/>
    <property type="match status" value="1"/>
</dbReference>
<dbReference type="EMBL" id="JACHGJ010000004">
    <property type="protein sequence ID" value="MBB6480884.1"/>
    <property type="molecule type" value="Genomic_DNA"/>
</dbReference>
<keyword evidence="2" id="KW-1185">Reference proteome</keyword>
<organism evidence="1 2">
    <name type="scientific">Spirochaeta isovalerica</name>
    <dbReference type="NCBI Taxonomy" id="150"/>
    <lineage>
        <taxon>Bacteria</taxon>
        <taxon>Pseudomonadati</taxon>
        <taxon>Spirochaetota</taxon>
        <taxon>Spirochaetia</taxon>
        <taxon>Spirochaetales</taxon>
        <taxon>Spirochaetaceae</taxon>
        <taxon>Spirochaeta</taxon>
    </lineage>
</organism>
<dbReference type="RefSeq" id="WP_184747139.1">
    <property type="nucleotide sequence ID" value="NZ_JACHGJ010000004.1"/>
</dbReference>
<dbReference type="Proteomes" id="UP000587760">
    <property type="component" value="Unassembled WGS sequence"/>
</dbReference>
<dbReference type="AlphaFoldDB" id="A0A841R6Q4"/>
<dbReference type="InterPro" id="IPR050708">
    <property type="entry name" value="T6SS_VgrG/RHS"/>
</dbReference>
<sequence>MTAKTFNSNRKRYALGGVQASPGETLQFTGKEWDEETRLYYMSARYQNPMTSRWISADPSGAQLITPMQRNNQGKMELRSGFSLIESMNWYSYVSNNPVRFLDPTGNREIESHSLNHDTIPPQFTGVLNRDGNSWGSRSFPEFRGIDTFTITNGYTGDSLTINVQSVANHSKYPIGNTVVTDFDFKAYSESSISDNPVLLIANAETLSGIIIGPNGHELDENGNEMSTARWLGHDGKPFSGGCVIPATQEDFDNLLNFFQEQGIDDGTVIPVQLNQEIEIVGE</sequence>
<dbReference type="NCBIfam" id="TIGR03696">
    <property type="entry name" value="Rhs_assc_core"/>
    <property type="match status" value="1"/>
</dbReference>
<evidence type="ECO:0000313" key="2">
    <source>
        <dbReference type="Proteomes" id="UP000587760"/>
    </source>
</evidence>
<protein>
    <submittedName>
        <fullName evidence="1">RHS repeat-associated protein</fullName>
    </submittedName>
</protein>
<name>A0A841R6Q4_9SPIO</name>
<dbReference type="PANTHER" id="PTHR32305:SF15">
    <property type="entry name" value="PROTEIN RHSA-RELATED"/>
    <property type="match status" value="1"/>
</dbReference>
<accession>A0A841R6Q4</accession>
<dbReference type="PANTHER" id="PTHR32305">
    <property type="match status" value="1"/>
</dbReference>
<reference evidence="1 2" key="1">
    <citation type="submission" date="2020-08" db="EMBL/GenBank/DDBJ databases">
        <title>Genomic Encyclopedia of Type Strains, Phase IV (KMG-IV): sequencing the most valuable type-strain genomes for metagenomic binning, comparative biology and taxonomic classification.</title>
        <authorList>
            <person name="Goeker M."/>
        </authorList>
    </citation>
    <scope>NUCLEOTIDE SEQUENCE [LARGE SCALE GENOMIC DNA]</scope>
    <source>
        <strain evidence="1 2">DSM 2461</strain>
    </source>
</reference>
<comment type="caution">
    <text evidence="1">The sequence shown here is derived from an EMBL/GenBank/DDBJ whole genome shotgun (WGS) entry which is preliminary data.</text>
</comment>
<evidence type="ECO:0000313" key="1">
    <source>
        <dbReference type="EMBL" id="MBB6480884.1"/>
    </source>
</evidence>